<comment type="caution">
    <text evidence="5">The sequence shown here is derived from an EMBL/GenBank/DDBJ whole genome shotgun (WGS) entry which is preliminary data.</text>
</comment>
<dbReference type="Gene3D" id="3.40.50.200">
    <property type="entry name" value="Peptidase S8/S53 domain"/>
    <property type="match status" value="1"/>
</dbReference>
<evidence type="ECO:0000256" key="2">
    <source>
        <dbReference type="ARBA" id="ARBA00022801"/>
    </source>
</evidence>
<keyword evidence="2" id="KW-0378">Hydrolase</keyword>
<organism evidence="5 6">
    <name type="scientific">Pleurostoma richardsiae</name>
    <dbReference type="NCBI Taxonomy" id="41990"/>
    <lineage>
        <taxon>Eukaryota</taxon>
        <taxon>Fungi</taxon>
        <taxon>Dikarya</taxon>
        <taxon>Ascomycota</taxon>
        <taxon>Pezizomycotina</taxon>
        <taxon>Sordariomycetes</taxon>
        <taxon>Sordariomycetidae</taxon>
        <taxon>Calosphaeriales</taxon>
        <taxon>Pleurostomataceae</taxon>
        <taxon>Pleurostoma</taxon>
    </lineage>
</organism>
<dbReference type="EMBL" id="JANBVO010000052">
    <property type="protein sequence ID" value="KAJ9133160.1"/>
    <property type="molecule type" value="Genomic_DNA"/>
</dbReference>
<dbReference type="PROSITE" id="PS51892">
    <property type="entry name" value="SUBTILASE"/>
    <property type="match status" value="1"/>
</dbReference>
<evidence type="ECO:0000256" key="4">
    <source>
        <dbReference type="PROSITE-ProRule" id="PRU01240"/>
    </source>
</evidence>
<evidence type="ECO:0000256" key="3">
    <source>
        <dbReference type="ARBA" id="ARBA00022825"/>
    </source>
</evidence>
<name>A0AA38R229_9PEZI</name>
<dbReference type="GO" id="GO:0006508">
    <property type="term" value="P:proteolysis"/>
    <property type="evidence" value="ECO:0007669"/>
    <property type="project" value="UniProtKB-KW"/>
</dbReference>
<gene>
    <name evidence="5" type="ORF">NKR23_g10937</name>
</gene>
<evidence type="ECO:0000256" key="1">
    <source>
        <dbReference type="ARBA" id="ARBA00022670"/>
    </source>
</evidence>
<proteinExistence type="inferred from homology"/>
<evidence type="ECO:0000313" key="6">
    <source>
        <dbReference type="Proteomes" id="UP001174694"/>
    </source>
</evidence>
<dbReference type="GO" id="GO:0004252">
    <property type="term" value="F:serine-type endopeptidase activity"/>
    <property type="evidence" value="ECO:0007669"/>
    <property type="project" value="InterPro"/>
</dbReference>
<dbReference type="InterPro" id="IPR036852">
    <property type="entry name" value="Peptidase_S8/S53_dom_sf"/>
</dbReference>
<keyword evidence="1" id="KW-0645">Protease</keyword>
<accession>A0AA38R229</accession>
<dbReference type="AlphaFoldDB" id="A0AA38R229"/>
<keyword evidence="3" id="KW-0720">Serine protease</keyword>
<reference evidence="5" key="1">
    <citation type="submission" date="2022-07" db="EMBL/GenBank/DDBJ databases">
        <title>Fungi with potential for degradation of polypropylene.</title>
        <authorList>
            <person name="Gostincar C."/>
        </authorList>
    </citation>
    <scope>NUCLEOTIDE SEQUENCE</scope>
    <source>
        <strain evidence="5">EXF-13308</strain>
    </source>
</reference>
<protein>
    <recommendedName>
        <fullName evidence="7">Peptidase S8/S53 domain-containing protein</fullName>
    </recommendedName>
</protein>
<dbReference type="SUPFAM" id="SSF52743">
    <property type="entry name" value="Subtilisin-like"/>
    <property type="match status" value="1"/>
</dbReference>
<dbReference type="Proteomes" id="UP001174694">
    <property type="component" value="Unassembled WGS sequence"/>
</dbReference>
<keyword evidence="6" id="KW-1185">Reference proteome</keyword>
<sequence>MSFGLPKRNTRIENAIVDAENAGIILFAAASNYGDDKYRSFPASDSKVICVHVTDGEGVPDGMNPSPLDHRDNFSTLGAGTESNWKGKRVFLAGTSFAAPVAVGIAANTLAFVKGQLIDGRLNESDGRVAHTCDGMRKIFLGMSQPRNGYDYVVPWHWDWFAEAASVDGFCHELRKTLRQVGSPMR</sequence>
<evidence type="ECO:0008006" key="7">
    <source>
        <dbReference type="Google" id="ProtNLM"/>
    </source>
</evidence>
<evidence type="ECO:0000313" key="5">
    <source>
        <dbReference type="EMBL" id="KAJ9133160.1"/>
    </source>
</evidence>
<dbReference type="PROSITE" id="PS00138">
    <property type="entry name" value="SUBTILASE_SER"/>
    <property type="match status" value="1"/>
</dbReference>
<comment type="caution">
    <text evidence="4">Lacks conserved residue(s) required for the propagation of feature annotation.</text>
</comment>
<dbReference type="InterPro" id="IPR023828">
    <property type="entry name" value="Peptidase_S8_Ser-AS"/>
</dbReference>
<comment type="similarity">
    <text evidence="4">Belongs to the peptidase S8 family.</text>
</comment>